<evidence type="ECO:0000313" key="12">
    <source>
        <dbReference type="Proteomes" id="UP000078516"/>
    </source>
</evidence>
<dbReference type="KEGG" id="eth:CK496_01535"/>
<dbReference type="SUPFAM" id="SSF48334">
    <property type="entry name" value="DNA repair protein MutS, domain III"/>
    <property type="match status" value="1"/>
</dbReference>
<dbReference type="PIRSF" id="PIRSF005814">
    <property type="entry name" value="MutS_YshD"/>
    <property type="match status" value="1"/>
</dbReference>
<keyword evidence="8" id="KW-0238">DNA-binding</keyword>
<gene>
    <name evidence="11" type="ORF">A6E74_11665</name>
</gene>
<dbReference type="GO" id="GO:0019843">
    <property type="term" value="F:rRNA binding"/>
    <property type="evidence" value="ECO:0007669"/>
    <property type="project" value="UniProtKB-KW"/>
</dbReference>
<dbReference type="SUPFAM" id="SSF52540">
    <property type="entry name" value="P-loop containing nucleoside triphosphate hydrolases"/>
    <property type="match status" value="1"/>
</dbReference>
<dbReference type="InterPro" id="IPR027417">
    <property type="entry name" value="P-loop_NTPase"/>
</dbReference>
<dbReference type="InterPro" id="IPR045076">
    <property type="entry name" value="MutS"/>
</dbReference>
<dbReference type="GO" id="GO:0045910">
    <property type="term" value="P:negative regulation of DNA recombination"/>
    <property type="evidence" value="ECO:0007669"/>
    <property type="project" value="InterPro"/>
</dbReference>
<keyword evidence="9" id="KW-0175">Coiled coil</keyword>
<keyword evidence="1" id="KW-0540">Nuclease</keyword>
<reference evidence="11 12" key="1">
    <citation type="submission" date="2016-04" db="EMBL/GenBank/DDBJ databases">
        <title>Draft genome of an Enterococcus thailandicus strain isolated from bovine feces.</title>
        <authorList>
            <person name="Beukers A.G."/>
            <person name="Zaheer R."/>
            <person name="Goji N."/>
            <person name="Cook S.R."/>
            <person name="Amoako K."/>
            <person name="Chaves A.V."/>
            <person name="Ward M.P."/>
            <person name="Mcallister T.A."/>
        </authorList>
    </citation>
    <scope>NUCLEOTIDE SEQUENCE [LARGE SCALE GENOMIC DNA]</scope>
    <source>
        <strain evidence="11 12">F0711D 46</strain>
    </source>
</reference>
<dbReference type="GO" id="GO:0004519">
    <property type="term" value="F:endonuclease activity"/>
    <property type="evidence" value="ECO:0007669"/>
    <property type="project" value="UniProtKB-KW"/>
</dbReference>
<dbReference type="GO" id="GO:0006298">
    <property type="term" value="P:mismatch repair"/>
    <property type="evidence" value="ECO:0007669"/>
    <property type="project" value="InterPro"/>
</dbReference>
<keyword evidence="4" id="KW-0255">Endonuclease</keyword>
<keyword evidence="7" id="KW-0694">RNA-binding</keyword>
<evidence type="ECO:0000256" key="8">
    <source>
        <dbReference type="ARBA" id="ARBA00023125"/>
    </source>
</evidence>
<keyword evidence="6" id="KW-0067">ATP-binding</keyword>
<dbReference type="PANTHER" id="PTHR48466">
    <property type="entry name" value="OS10G0509000 PROTEIN-RELATED"/>
    <property type="match status" value="1"/>
</dbReference>
<keyword evidence="3" id="KW-0547">Nucleotide-binding</keyword>
<dbReference type="SMART" id="SM00533">
    <property type="entry name" value="MUTSd"/>
    <property type="match status" value="1"/>
</dbReference>
<name>A0A179EVG3_ENTTH</name>
<keyword evidence="12" id="KW-1185">Reference proteome</keyword>
<dbReference type="GO" id="GO:0016887">
    <property type="term" value="F:ATP hydrolysis activity"/>
    <property type="evidence" value="ECO:0007669"/>
    <property type="project" value="InterPro"/>
</dbReference>
<dbReference type="RefSeq" id="WP_067481493.1">
    <property type="nucleotide sequence ID" value="NZ_CP023074.1"/>
</dbReference>
<dbReference type="NCBIfam" id="TIGR01069">
    <property type="entry name" value="mutS2"/>
    <property type="match status" value="1"/>
</dbReference>
<evidence type="ECO:0000256" key="7">
    <source>
        <dbReference type="ARBA" id="ARBA00022884"/>
    </source>
</evidence>
<evidence type="ECO:0000256" key="5">
    <source>
        <dbReference type="ARBA" id="ARBA00022801"/>
    </source>
</evidence>
<sequence>MNNQMIEKLQFNEIKEEVKKRAIGQYTKERIEQTTVQTNLQTVQVWQIETKEARMILESNQHVPFMGLSRIGYLTDQVKKGLVLAPADLVEYADFLRSSRMITKFFEKNQYQTPTLHVYSNHLPDLLPVEEMIYQKITNQQVSDDASRNLRKVRKQLQNLEKEIQERLLKILRHPNHKEMIQEAMIVQKGEHYTIPIKASYKNKFSGTIIEQSNKGTTVFIEPTVIAKSNEQYQLLKAEEIAEEYQVLAELTGLLAEEEQAISLIIETITALDIIFARAKYSRELQGITPRVNKSERISIKQGKHPFLAENAVPLDFELGIDYRGLVITGANAGGKTVVLKTVGLFTLMAMFGLQVPAQEGTELAIFDELFVDIGDQQNLENALSTFSGHMQNIAEILKRVNRNTLVLLDEIGSGTEPNEGAALAVAIMETMYEQGALLVATTHYGEIKKFAKEHEDFIPAAMAFDRDALQPKYLLQVGETGDSQALWIAKKMKMSSKLIDQAQTYIQQKTYQTKKKDFADLGQIFENKKNELAKRHFEKGDRVWLTEHQKEGLVFEDDGSEKVMIYFNNEKIAVLRQRVQFRRSASELYPEGYDLDSLFIDFKTRKKQRDLERGSKKAHKELLKEMRTRQHQKKKETDSYYH</sequence>
<accession>A0A179EVG3</accession>
<evidence type="ECO:0000256" key="6">
    <source>
        <dbReference type="ARBA" id="ARBA00022840"/>
    </source>
</evidence>
<dbReference type="InterPro" id="IPR000432">
    <property type="entry name" value="DNA_mismatch_repair_MutS_C"/>
</dbReference>
<dbReference type="PROSITE" id="PS00486">
    <property type="entry name" value="DNA_MISMATCH_REPAIR_2"/>
    <property type="match status" value="1"/>
</dbReference>
<proteinExistence type="predicted"/>
<comment type="caution">
    <text evidence="11">The sequence shown here is derived from an EMBL/GenBank/DDBJ whole genome shotgun (WGS) entry which is preliminary data.</text>
</comment>
<feature type="compositionally biased region" description="Basic and acidic residues" evidence="10">
    <location>
        <begin position="610"/>
        <end position="629"/>
    </location>
</feature>
<evidence type="ECO:0000256" key="10">
    <source>
        <dbReference type="SAM" id="MobiDB-lite"/>
    </source>
</evidence>
<dbReference type="FunFam" id="3.40.50.300:FF:000830">
    <property type="entry name" value="Endonuclease MutS2"/>
    <property type="match status" value="1"/>
</dbReference>
<dbReference type="GeneID" id="77486317"/>
<dbReference type="Gene3D" id="3.40.50.300">
    <property type="entry name" value="P-loop containing nucleotide triphosphate hydrolases"/>
    <property type="match status" value="1"/>
</dbReference>
<dbReference type="GO" id="GO:0005524">
    <property type="term" value="F:ATP binding"/>
    <property type="evidence" value="ECO:0007669"/>
    <property type="project" value="UniProtKB-KW"/>
</dbReference>
<keyword evidence="5" id="KW-0378">Hydrolase</keyword>
<evidence type="ECO:0000256" key="2">
    <source>
        <dbReference type="ARBA" id="ARBA00022730"/>
    </source>
</evidence>
<feature type="coiled-coil region" evidence="9">
    <location>
        <begin position="143"/>
        <end position="170"/>
    </location>
</feature>
<dbReference type="PANTHER" id="PTHR48466:SF2">
    <property type="entry name" value="OS10G0509000 PROTEIN"/>
    <property type="match status" value="1"/>
</dbReference>
<dbReference type="EMBL" id="LWMN01000002">
    <property type="protein sequence ID" value="OAQ56783.1"/>
    <property type="molecule type" value="Genomic_DNA"/>
</dbReference>
<dbReference type="SMART" id="SM00534">
    <property type="entry name" value="MUTSac"/>
    <property type="match status" value="1"/>
</dbReference>
<evidence type="ECO:0000313" key="11">
    <source>
        <dbReference type="EMBL" id="OAQ56783.1"/>
    </source>
</evidence>
<evidence type="ECO:0000256" key="3">
    <source>
        <dbReference type="ARBA" id="ARBA00022741"/>
    </source>
</evidence>
<evidence type="ECO:0000256" key="4">
    <source>
        <dbReference type="ARBA" id="ARBA00022759"/>
    </source>
</evidence>
<dbReference type="GO" id="GO:0140664">
    <property type="term" value="F:ATP-dependent DNA damage sensor activity"/>
    <property type="evidence" value="ECO:0007669"/>
    <property type="project" value="InterPro"/>
</dbReference>
<dbReference type="InterPro" id="IPR007696">
    <property type="entry name" value="DNA_mismatch_repair_MutS_core"/>
</dbReference>
<dbReference type="InterPro" id="IPR036187">
    <property type="entry name" value="DNA_mismatch_repair_MutS_sf"/>
</dbReference>
<evidence type="ECO:0000256" key="1">
    <source>
        <dbReference type="ARBA" id="ARBA00022722"/>
    </source>
</evidence>
<dbReference type="AlphaFoldDB" id="A0A179EVG3"/>
<feature type="region of interest" description="Disordered" evidence="10">
    <location>
        <begin position="609"/>
        <end position="643"/>
    </location>
</feature>
<dbReference type="Proteomes" id="UP000078516">
    <property type="component" value="Unassembled WGS sequence"/>
</dbReference>
<protein>
    <submittedName>
        <fullName evidence="11">Mannonate oxidoreductase</fullName>
    </submittedName>
</protein>
<dbReference type="Pfam" id="PF00488">
    <property type="entry name" value="MutS_V"/>
    <property type="match status" value="1"/>
</dbReference>
<dbReference type="GO" id="GO:0030983">
    <property type="term" value="F:mismatched DNA binding"/>
    <property type="evidence" value="ECO:0007669"/>
    <property type="project" value="InterPro"/>
</dbReference>
<evidence type="ECO:0000256" key="9">
    <source>
        <dbReference type="SAM" id="Coils"/>
    </source>
</evidence>
<organism evidence="11 12">
    <name type="scientific">Enterococcus thailandicus</name>
    <dbReference type="NCBI Taxonomy" id="417368"/>
    <lineage>
        <taxon>Bacteria</taxon>
        <taxon>Bacillati</taxon>
        <taxon>Bacillota</taxon>
        <taxon>Bacilli</taxon>
        <taxon>Lactobacillales</taxon>
        <taxon>Enterococcaceae</taxon>
        <taxon>Enterococcus</taxon>
    </lineage>
</organism>
<keyword evidence="2" id="KW-0699">rRNA-binding</keyword>
<dbReference type="InterPro" id="IPR005747">
    <property type="entry name" value="MutS2"/>
</dbReference>